<name>X0ZYU8_9ZZZZ</name>
<dbReference type="AlphaFoldDB" id="X0ZYU8"/>
<accession>X0ZYU8</accession>
<comment type="caution">
    <text evidence="1">The sequence shown here is derived from an EMBL/GenBank/DDBJ whole genome shotgun (WGS) entry which is preliminary data.</text>
</comment>
<evidence type="ECO:0000313" key="1">
    <source>
        <dbReference type="EMBL" id="GAG63057.1"/>
    </source>
</evidence>
<proteinExistence type="predicted"/>
<feature type="non-terminal residue" evidence="1">
    <location>
        <position position="88"/>
    </location>
</feature>
<dbReference type="SUPFAM" id="SSF56112">
    <property type="entry name" value="Protein kinase-like (PK-like)"/>
    <property type="match status" value="1"/>
</dbReference>
<dbReference type="Gene3D" id="3.30.200.20">
    <property type="entry name" value="Phosphorylase Kinase, domain 1"/>
    <property type="match status" value="1"/>
</dbReference>
<reference evidence="1" key="1">
    <citation type="journal article" date="2014" name="Front. Microbiol.">
        <title>High frequency of phylogenetically diverse reductive dehalogenase-homologous genes in deep subseafloor sedimentary metagenomes.</title>
        <authorList>
            <person name="Kawai M."/>
            <person name="Futagami T."/>
            <person name="Toyoda A."/>
            <person name="Takaki Y."/>
            <person name="Nishi S."/>
            <person name="Hori S."/>
            <person name="Arai W."/>
            <person name="Tsubouchi T."/>
            <person name="Morono Y."/>
            <person name="Uchiyama I."/>
            <person name="Ito T."/>
            <person name="Fujiyama A."/>
            <person name="Inagaki F."/>
            <person name="Takami H."/>
        </authorList>
    </citation>
    <scope>NUCLEOTIDE SEQUENCE</scope>
    <source>
        <strain evidence="1">Expedition CK06-06</strain>
    </source>
</reference>
<organism evidence="1">
    <name type="scientific">marine sediment metagenome</name>
    <dbReference type="NCBI Taxonomy" id="412755"/>
    <lineage>
        <taxon>unclassified sequences</taxon>
        <taxon>metagenomes</taxon>
        <taxon>ecological metagenomes</taxon>
    </lineage>
</organism>
<gene>
    <name evidence="1" type="ORF">S01H4_12373</name>
</gene>
<sequence>MPQPRLAETRIYRGCQTHNTEDSQFCKKCATPLPGIDEIIHTKTLETPTEELTRGSVFAHRYEIIEELGKGGMGRVYRVFDKKVDGEV</sequence>
<dbReference type="InterPro" id="IPR011009">
    <property type="entry name" value="Kinase-like_dom_sf"/>
</dbReference>
<evidence type="ECO:0008006" key="2">
    <source>
        <dbReference type="Google" id="ProtNLM"/>
    </source>
</evidence>
<protein>
    <recommendedName>
        <fullName evidence="2">Protein kinase domain-containing protein</fullName>
    </recommendedName>
</protein>
<dbReference type="EMBL" id="BART01005237">
    <property type="protein sequence ID" value="GAG63057.1"/>
    <property type="molecule type" value="Genomic_DNA"/>
</dbReference>